<dbReference type="OrthoDB" id="3241054at2759"/>
<evidence type="ECO:0000313" key="9">
    <source>
        <dbReference type="EMBL" id="KAF2077992.1"/>
    </source>
</evidence>
<organism evidence="9 10">
    <name type="scientific">Polysphondylium violaceum</name>
    <dbReference type="NCBI Taxonomy" id="133409"/>
    <lineage>
        <taxon>Eukaryota</taxon>
        <taxon>Amoebozoa</taxon>
        <taxon>Evosea</taxon>
        <taxon>Eumycetozoa</taxon>
        <taxon>Dictyostelia</taxon>
        <taxon>Dictyosteliales</taxon>
        <taxon>Dictyosteliaceae</taxon>
        <taxon>Polysphondylium</taxon>
    </lineage>
</organism>
<gene>
    <name evidence="9" type="ORF">CYY_000716</name>
</gene>
<accession>A0A8J4Q3B9</accession>
<protein>
    <recommendedName>
        <fullName evidence="11">FZ domain-containing protein</fullName>
    </recommendedName>
</protein>
<comment type="caution">
    <text evidence="9">The sequence shown here is derived from an EMBL/GenBank/DDBJ whole genome shotgun (WGS) entry which is preliminary data.</text>
</comment>
<feature type="transmembrane region" description="Helical" evidence="7">
    <location>
        <begin position="268"/>
        <end position="288"/>
    </location>
</feature>
<dbReference type="GO" id="GO:0016020">
    <property type="term" value="C:membrane"/>
    <property type="evidence" value="ECO:0007669"/>
    <property type="project" value="UniProtKB-SubCell"/>
</dbReference>
<evidence type="ECO:0000256" key="3">
    <source>
        <dbReference type="ARBA" id="ARBA00022729"/>
    </source>
</evidence>
<dbReference type="Proteomes" id="UP000695562">
    <property type="component" value="Unassembled WGS sequence"/>
</dbReference>
<dbReference type="AlphaFoldDB" id="A0A8J4Q3B9"/>
<feature type="chain" id="PRO_5035303233" description="FZ domain-containing protein" evidence="8">
    <location>
        <begin position="22"/>
        <end position="289"/>
    </location>
</feature>
<evidence type="ECO:0000256" key="6">
    <source>
        <dbReference type="ARBA" id="ARBA00023180"/>
    </source>
</evidence>
<evidence type="ECO:0000256" key="1">
    <source>
        <dbReference type="ARBA" id="ARBA00004370"/>
    </source>
</evidence>
<evidence type="ECO:0000256" key="5">
    <source>
        <dbReference type="ARBA" id="ARBA00023136"/>
    </source>
</evidence>
<evidence type="ECO:0000256" key="8">
    <source>
        <dbReference type="SAM" id="SignalP"/>
    </source>
</evidence>
<proteinExistence type="predicted"/>
<sequence length="289" mass="31114">MKSFVLLSLMIICSIFTATHGHAVLRTPQPWNTQASKANPCGGGNPNTTPRISYCPGTKATVVWEVQVGDGTGPVTFKLSTTHDVTKFDTALTSTGATPNAVGTYSFQVDIPNTSCQDGLCYIQAYSDSNWFSCASINITPDCKATELALVPIEIEDLPYCNMVNKRTVLLPPGITNKDQFVARDATALSTFKQYMNNSAVIGTPSATCGNLLTEFICDQSFPLAPGSDGAQVTQVCAETCTEFKEVCQVVSHDALYPCANYPKCSDAFKQLPSLFILFFIVIVSVLVL</sequence>
<evidence type="ECO:0000256" key="7">
    <source>
        <dbReference type="SAM" id="Phobius"/>
    </source>
</evidence>
<keyword evidence="2 7" id="KW-0812">Transmembrane</keyword>
<keyword evidence="4 7" id="KW-1133">Transmembrane helix</keyword>
<evidence type="ECO:0000256" key="4">
    <source>
        <dbReference type="ARBA" id="ARBA00022989"/>
    </source>
</evidence>
<name>A0A8J4Q3B9_9MYCE</name>
<keyword evidence="10" id="KW-1185">Reference proteome</keyword>
<keyword evidence="5 7" id="KW-0472">Membrane</keyword>
<dbReference type="InterPro" id="IPR036790">
    <property type="entry name" value="Frizzled_dom_sf"/>
</dbReference>
<feature type="signal peptide" evidence="8">
    <location>
        <begin position="1"/>
        <end position="21"/>
    </location>
</feature>
<dbReference type="EMBL" id="AJWJ01000014">
    <property type="protein sequence ID" value="KAF2077992.1"/>
    <property type="molecule type" value="Genomic_DNA"/>
</dbReference>
<evidence type="ECO:0000256" key="2">
    <source>
        <dbReference type="ARBA" id="ARBA00022692"/>
    </source>
</evidence>
<reference evidence="9" key="1">
    <citation type="submission" date="2020-01" db="EMBL/GenBank/DDBJ databases">
        <title>Development of genomics and gene disruption for Polysphondylium violaceum indicates a role for the polyketide synthase stlB in stalk morphogenesis.</title>
        <authorList>
            <person name="Narita B."/>
            <person name="Kawabe Y."/>
            <person name="Kin K."/>
            <person name="Saito T."/>
            <person name="Gibbs R."/>
            <person name="Kuspa A."/>
            <person name="Muzny D."/>
            <person name="Queller D."/>
            <person name="Richards S."/>
            <person name="Strassman J."/>
            <person name="Sucgang R."/>
            <person name="Worley K."/>
            <person name="Schaap P."/>
        </authorList>
    </citation>
    <scope>NUCLEOTIDE SEQUENCE</scope>
    <source>
        <strain evidence="9">QSvi11</strain>
    </source>
</reference>
<keyword evidence="6" id="KW-0325">Glycoprotein</keyword>
<evidence type="ECO:0000313" key="10">
    <source>
        <dbReference type="Proteomes" id="UP000695562"/>
    </source>
</evidence>
<comment type="subcellular location">
    <subcellularLocation>
        <location evidence="1">Membrane</location>
    </subcellularLocation>
</comment>
<keyword evidence="3 8" id="KW-0732">Signal</keyword>
<evidence type="ECO:0008006" key="11">
    <source>
        <dbReference type="Google" id="ProtNLM"/>
    </source>
</evidence>
<dbReference type="Gene3D" id="1.10.2000.10">
    <property type="entry name" value="Frizzled cysteine-rich domain"/>
    <property type="match status" value="1"/>
</dbReference>